<keyword evidence="2" id="KW-1185">Reference proteome</keyword>
<evidence type="ECO:0000313" key="2">
    <source>
        <dbReference type="Proteomes" id="UP000015106"/>
    </source>
</evidence>
<dbReference type="Gene3D" id="3.40.50.720">
    <property type="entry name" value="NAD(P)-binding Rossmann-like Domain"/>
    <property type="match status" value="1"/>
</dbReference>
<dbReference type="Proteomes" id="UP000015106">
    <property type="component" value="Chromosome 7"/>
</dbReference>
<dbReference type="Gramene" id="TuG1812G0700000554.01.T01">
    <property type="protein sequence ID" value="TuG1812G0700000554.01.T01"/>
    <property type="gene ID" value="TuG1812G0700000554.01"/>
</dbReference>
<reference evidence="2" key="1">
    <citation type="journal article" date="2013" name="Nature">
        <title>Draft genome of the wheat A-genome progenitor Triticum urartu.</title>
        <authorList>
            <person name="Ling H.Q."/>
            <person name="Zhao S."/>
            <person name="Liu D."/>
            <person name="Wang J."/>
            <person name="Sun H."/>
            <person name="Zhang C."/>
            <person name="Fan H."/>
            <person name="Li D."/>
            <person name="Dong L."/>
            <person name="Tao Y."/>
            <person name="Gao C."/>
            <person name="Wu H."/>
            <person name="Li Y."/>
            <person name="Cui Y."/>
            <person name="Guo X."/>
            <person name="Zheng S."/>
            <person name="Wang B."/>
            <person name="Yu K."/>
            <person name="Liang Q."/>
            <person name="Yang W."/>
            <person name="Lou X."/>
            <person name="Chen J."/>
            <person name="Feng M."/>
            <person name="Jian J."/>
            <person name="Zhang X."/>
            <person name="Luo G."/>
            <person name="Jiang Y."/>
            <person name="Liu J."/>
            <person name="Wang Z."/>
            <person name="Sha Y."/>
            <person name="Zhang B."/>
            <person name="Wu H."/>
            <person name="Tang D."/>
            <person name="Shen Q."/>
            <person name="Xue P."/>
            <person name="Zou S."/>
            <person name="Wang X."/>
            <person name="Liu X."/>
            <person name="Wang F."/>
            <person name="Yang Y."/>
            <person name="An X."/>
            <person name="Dong Z."/>
            <person name="Zhang K."/>
            <person name="Zhang X."/>
            <person name="Luo M.C."/>
            <person name="Dvorak J."/>
            <person name="Tong Y."/>
            <person name="Wang J."/>
            <person name="Yang H."/>
            <person name="Li Z."/>
            <person name="Wang D."/>
            <person name="Zhang A."/>
            <person name="Wang J."/>
        </authorList>
    </citation>
    <scope>NUCLEOTIDE SEQUENCE</scope>
    <source>
        <strain evidence="2">cv. G1812</strain>
    </source>
</reference>
<reference evidence="1" key="3">
    <citation type="submission" date="2022-06" db="UniProtKB">
        <authorList>
            <consortium name="EnsemblPlants"/>
        </authorList>
    </citation>
    <scope>IDENTIFICATION</scope>
</reference>
<accession>A0A8R7V393</accession>
<evidence type="ECO:0000313" key="1">
    <source>
        <dbReference type="EnsemblPlants" id="TuG1812G0700000554.01.T01"/>
    </source>
</evidence>
<name>A0A8R7V393_TRIUA</name>
<dbReference type="EnsemblPlants" id="TuG1812G0700000554.01.T01">
    <property type="protein sequence ID" value="TuG1812G0700000554.01.T01"/>
    <property type="gene ID" value="TuG1812G0700000554.01"/>
</dbReference>
<reference evidence="1" key="2">
    <citation type="submission" date="2018-03" db="EMBL/GenBank/DDBJ databases">
        <title>The Triticum urartu genome reveals the dynamic nature of wheat genome evolution.</title>
        <authorList>
            <person name="Ling H."/>
            <person name="Ma B."/>
            <person name="Shi X."/>
            <person name="Liu H."/>
            <person name="Dong L."/>
            <person name="Sun H."/>
            <person name="Cao Y."/>
            <person name="Gao Q."/>
            <person name="Zheng S."/>
            <person name="Li Y."/>
            <person name="Yu Y."/>
            <person name="Du H."/>
            <person name="Qi M."/>
            <person name="Li Y."/>
            <person name="Yu H."/>
            <person name="Cui Y."/>
            <person name="Wang N."/>
            <person name="Chen C."/>
            <person name="Wu H."/>
            <person name="Zhao Y."/>
            <person name="Zhang J."/>
            <person name="Li Y."/>
            <person name="Zhou W."/>
            <person name="Zhang B."/>
            <person name="Hu W."/>
            <person name="Eijk M."/>
            <person name="Tang J."/>
            <person name="Witsenboer H."/>
            <person name="Zhao S."/>
            <person name="Li Z."/>
            <person name="Zhang A."/>
            <person name="Wang D."/>
            <person name="Liang C."/>
        </authorList>
    </citation>
    <scope>NUCLEOTIDE SEQUENCE [LARGE SCALE GENOMIC DNA]</scope>
    <source>
        <strain evidence="1">cv. G1812</strain>
    </source>
</reference>
<sequence length="84" mass="9112">MKKGVTIMNNARGAIMNTQAVADACSSSHIQDMELMSGSPNQYPRITHGATCLITSLGPQLMHRQSIRSRTISQNVISGPRTKD</sequence>
<dbReference type="AlphaFoldDB" id="A0A8R7V393"/>
<proteinExistence type="predicted"/>
<protein>
    <submittedName>
        <fullName evidence="1">Uncharacterized protein</fullName>
    </submittedName>
</protein>
<organism evidence="1 2">
    <name type="scientific">Triticum urartu</name>
    <name type="common">Red wild einkorn</name>
    <name type="synonym">Crithodium urartu</name>
    <dbReference type="NCBI Taxonomy" id="4572"/>
    <lineage>
        <taxon>Eukaryota</taxon>
        <taxon>Viridiplantae</taxon>
        <taxon>Streptophyta</taxon>
        <taxon>Embryophyta</taxon>
        <taxon>Tracheophyta</taxon>
        <taxon>Spermatophyta</taxon>
        <taxon>Magnoliopsida</taxon>
        <taxon>Liliopsida</taxon>
        <taxon>Poales</taxon>
        <taxon>Poaceae</taxon>
        <taxon>BOP clade</taxon>
        <taxon>Pooideae</taxon>
        <taxon>Triticodae</taxon>
        <taxon>Triticeae</taxon>
        <taxon>Triticinae</taxon>
        <taxon>Triticum</taxon>
    </lineage>
</organism>